<accession>C2EPF4</accession>
<keyword evidence="1" id="KW-0472">Membrane</keyword>
<protein>
    <submittedName>
        <fullName evidence="2">Uncharacterized protein</fullName>
    </submittedName>
</protein>
<keyword evidence="1" id="KW-0812">Transmembrane</keyword>
<dbReference type="Proteomes" id="UP000005583">
    <property type="component" value="Unassembled WGS sequence"/>
</dbReference>
<evidence type="ECO:0000256" key="1">
    <source>
        <dbReference type="SAM" id="Phobius"/>
    </source>
</evidence>
<keyword evidence="1" id="KW-1133">Transmembrane helix</keyword>
<dbReference type="eggNOG" id="ENOG5030ABX">
    <property type="taxonomic scope" value="Bacteria"/>
</dbReference>
<evidence type="ECO:0000313" key="2">
    <source>
        <dbReference type="EMBL" id="EEJ71530.1"/>
    </source>
</evidence>
<sequence>MKNKILTKSQVRNRSIVAGILALLIGLVWDYFQYKTLSFGTVIWNIVESIAFVIFMNIFMNNYYKKKSEKQ</sequence>
<evidence type="ECO:0000313" key="3">
    <source>
        <dbReference type="Proteomes" id="UP000005583"/>
    </source>
</evidence>
<organism evidence="2 3">
    <name type="scientific">Lactobacillus ultunensis DSM 16047</name>
    <dbReference type="NCBI Taxonomy" id="525365"/>
    <lineage>
        <taxon>Bacteria</taxon>
        <taxon>Bacillati</taxon>
        <taxon>Bacillota</taxon>
        <taxon>Bacilli</taxon>
        <taxon>Lactobacillales</taxon>
        <taxon>Lactobacillaceae</taxon>
        <taxon>Lactobacillus</taxon>
    </lineage>
</organism>
<dbReference type="RefSeq" id="WP_007126045.1">
    <property type="nucleotide sequence ID" value="NZ_AZFO01000006.1"/>
</dbReference>
<feature type="transmembrane region" description="Helical" evidence="1">
    <location>
        <begin position="12"/>
        <end position="32"/>
    </location>
</feature>
<dbReference type="PATRIC" id="fig|525365.8.peg.1889"/>
<dbReference type="EMBL" id="ACGU01000070">
    <property type="protein sequence ID" value="EEJ71530.1"/>
    <property type="molecule type" value="Genomic_DNA"/>
</dbReference>
<feature type="transmembrane region" description="Helical" evidence="1">
    <location>
        <begin position="38"/>
        <end position="60"/>
    </location>
</feature>
<gene>
    <name evidence="2" type="ORF">HMPREF0548_1550</name>
</gene>
<proteinExistence type="predicted"/>
<comment type="caution">
    <text evidence="2">The sequence shown here is derived from an EMBL/GenBank/DDBJ whole genome shotgun (WGS) entry which is preliminary data.</text>
</comment>
<keyword evidence="3" id="KW-1185">Reference proteome</keyword>
<reference evidence="2 3" key="1">
    <citation type="submission" date="2009-01" db="EMBL/GenBank/DDBJ databases">
        <authorList>
            <person name="Qin X."/>
            <person name="Bachman B."/>
            <person name="Battles P."/>
            <person name="Bell A."/>
            <person name="Bess C."/>
            <person name="Bickham C."/>
            <person name="Chaboub L."/>
            <person name="Chen D."/>
            <person name="Coyle M."/>
            <person name="Deiros D.R."/>
            <person name="Dinh H."/>
            <person name="Forbes L."/>
            <person name="Fowler G."/>
            <person name="Francisco L."/>
            <person name="Fu Q."/>
            <person name="Gubbala S."/>
            <person name="Hale W."/>
            <person name="Han Y."/>
            <person name="Hemphill L."/>
            <person name="Highlander S.K."/>
            <person name="Hirani K."/>
            <person name="Hogues M."/>
            <person name="Jackson L."/>
            <person name="Jakkamsetti A."/>
            <person name="Javaid M."/>
            <person name="Jiang H."/>
            <person name="Korchina V."/>
            <person name="Kovar C."/>
            <person name="Lara F."/>
            <person name="Lee S."/>
            <person name="Mata R."/>
            <person name="Mathew T."/>
            <person name="Moen C."/>
            <person name="Morales K."/>
            <person name="Munidasa M."/>
            <person name="Nazareth L."/>
            <person name="Ngo R."/>
            <person name="Nguyen L."/>
            <person name="Okwuonu G."/>
            <person name="Ongeri F."/>
            <person name="Patil S."/>
            <person name="Petrosino J."/>
            <person name="Pham C."/>
            <person name="Pham P."/>
            <person name="Pu L.-L."/>
            <person name="Puazo M."/>
            <person name="Raj R."/>
            <person name="Reid J."/>
            <person name="Rouhana J."/>
            <person name="Saada N."/>
            <person name="Shang Y."/>
            <person name="Simmons D."/>
            <person name="Thornton R."/>
            <person name="Warren J."/>
            <person name="Weissenberger G."/>
            <person name="Zhang J."/>
            <person name="Zhang L."/>
            <person name="Zhou C."/>
            <person name="Zhu D."/>
            <person name="Muzny D."/>
            <person name="Worley K."/>
            <person name="Gibbs R."/>
        </authorList>
    </citation>
    <scope>NUCLEOTIDE SEQUENCE [LARGE SCALE GENOMIC DNA]</scope>
    <source>
        <strain evidence="2 3">DSM 16047</strain>
    </source>
</reference>
<dbReference type="HOGENOM" id="CLU_2734811_0_0_9"/>
<dbReference type="AlphaFoldDB" id="C2EPF4"/>
<dbReference type="STRING" id="525365.HMPREF0548_1550"/>
<name>C2EPF4_9LACO</name>
<dbReference type="OrthoDB" id="2322949at2"/>